<dbReference type="Pfam" id="PF04733">
    <property type="entry name" value="Coatomer_E"/>
    <property type="match status" value="1"/>
</dbReference>
<dbReference type="GO" id="GO:0006888">
    <property type="term" value="P:endoplasmic reticulum to Golgi vesicle-mediated transport"/>
    <property type="evidence" value="ECO:0007669"/>
    <property type="project" value="TreeGrafter"/>
</dbReference>
<dbReference type="GO" id="GO:0000139">
    <property type="term" value="C:Golgi membrane"/>
    <property type="evidence" value="ECO:0007669"/>
    <property type="project" value="UniProtKB-SubCell"/>
</dbReference>
<keyword evidence="10 13" id="KW-0333">Golgi apparatus</keyword>
<evidence type="ECO:0000256" key="12">
    <source>
        <dbReference type="ARBA" id="ARBA00023329"/>
    </source>
</evidence>
<dbReference type="Gene3D" id="1.25.40.10">
    <property type="entry name" value="Tetratricopeptide repeat domain"/>
    <property type="match status" value="1"/>
</dbReference>
<evidence type="ECO:0000313" key="15">
    <source>
        <dbReference type="WBParaSite" id="TREG1_93150.2"/>
    </source>
</evidence>
<evidence type="ECO:0000256" key="5">
    <source>
        <dbReference type="ARBA" id="ARBA00015828"/>
    </source>
</evidence>
<evidence type="ECO:0000256" key="9">
    <source>
        <dbReference type="ARBA" id="ARBA00022927"/>
    </source>
</evidence>
<evidence type="ECO:0000256" key="8">
    <source>
        <dbReference type="ARBA" id="ARBA00022892"/>
    </source>
</evidence>
<dbReference type="GO" id="GO:0030126">
    <property type="term" value="C:COPI vesicle coat"/>
    <property type="evidence" value="ECO:0007669"/>
    <property type="project" value="TreeGrafter"/>
</dbReference>
<dbReference type="PIRSF" id="PIRSF016478">
    <property type="entry name" value="Coatomer_esu"/>
    <property type="match status" value="1"/>
</dbReference>
<evidence type="ECO:0000256" key="4">
    <source>
        <dbReference type="ARBA" id="ARBA00011775"/>
    </source>
</evidence>
<reference evidence="14" key="1">
    <citation type="submission" date="2022-06" db="EMBL/GenBank/DDBJ databases">
        <authorList>
            <person name="Berger JAMES D."/>
            <person name="Berger JAMES D."/>
        </authorList>
    </citation>
    <scope>NUCLEOTIDE SEQUENCE [LARGE SCALE GENOMIC DNA]</scope>
</reference>
<evidence type="ECO:0000256" key="7">
    <source>
        <dbReference type="ARBA" id="ARBA00022490"/>
    </source>
</evidence>
<dbReference type="InterPro" id="IPR006822">
    <property type="entry name" value="Coatomer_esu"/>
</dbReference>
<dbReference type="PANTHER" id="PTHR10805:SF0">
    <property type="entry name" value="COATOMER SUBUNIT EPSILON"/>
    <property type="match status" value="1"/>
</dbReference>
<dbReference type="GO" id="GO:0005198">
    <property type="term" value="F:structural molecule activity"/>
    <property type="evidence" value="ECO:0007669"/>
    <property type="project" value="UniProtKB-UniRule"/>
</dbReference>
<keyword evidence="6 13" id="KW-0813">Transport</keyword>
<dbReference type="AlphaFoldDB" id="A0AA85KK76"/>
<name>A0AA85KK76_TRIRE</name>
<dbReference type="InterPro" id="IPR011990">
    <property type="entry name" value="TPR-like_helical_dom_sf"/>
</dbReference>
<keyword evidence="14" id="KW-1185">Reference proteome</keyword>
<comment type="subcellular location">
    <subcellularLocation>
        <location evidence="2">Cytoplasmic vesicle</location>
        <location evidence="2">COPI-coated vesicle membrane</location>
        <topology evidence="2">Peripheral membrane protein</topology>
        <orientation evidence="2">Cytoplasmic side</orientation>
    </subcellularLocation>
    <subcellularLocation>
        <location evidence="1">Golgi apparatus membrane</location>
        <topology evidence="1">Peripheral membrane protein</topology>
        <orientation evidence="1">Cytoplasmic side</orientation>
    </subcellularLocation>
</comment>
<keyword evidence="9 13" id="KW-0653">Protein transport</keyword>
<evidence type="ECO:0000256" key="10">
    <source>
        <dbReference type="ARBA" id="ARBA00023034"/>
    </source>
</evidence>
<dbReference type="GO" id="GO:0006890">
    <property type="term" value="P:retrograde vesicle-mediated transport, Golgi to endoplasmic reticulum"/>
    <property type="evidence" value="ECO:0007669"/>
    <property type="project" value="UniProtKB-UniRule"/>
</dbReference>
<evidence type="ECO:0000256" key="11">
    <source>
        <dbReference type="ARBA" id="ARBA00023136"/>
    </source>
</evidence>
<evidence type="ECO:0000256" key="13">
    <source>
        <dbReference type="PIRNR" id="PIRNR016478"/>
    </source>
</evidence>
<evidence type="ECO:0000256" key="1">
    <source>
        <dbReference type="ARBA" id="ARBA00004255"/>
    </source>
</evidence>
<dbReference type="GO" id="GO:0006891">
    <property type="term" value="P:intra-Golgi vesicle-mediated transport"/>
    <property type="evidence" value="ECO:0007669"/>
    <property type="project" value="TreeGrafter"/>
</dbReference>
<evidence type="ECO:0000256" key="2">
    <source>
        <dbReference type="ARBA" id="ARBA00004347"/>
    </source>
</evidence>
<dbReference type="Proteomes" id="UP000050795">
    <property type="component" value="Unassembled WGS sequence"/>
</dbReference>
<keyword evidence="12 13" id="KW-0968">Cytoplasmic vesicle</keyword>
<organism evidence="14 15">
    <name type="scientific">Trichobilharzia regenti</name>
    <name type="common">Nasal bird schistosome</name>
    <dbReference type="NCBI Taxonomy" id="157069"/>
    <lineage>
        <taxon>Eukaryota</taxon>
        <taxon>Metazoa</taxon>
        <taxon>Spiralia</taxon>
        <taxon>Lophotrochozoa</taxon>
        <taxon>Platyhelminthes</taxon>
        <taxon>Trematoda</taxon>
        <taxon>Digenea</taxon>
        <taxon>Strigeidida</taxon>
        <taxon>Schistosomatoidea</taxon>
        <taxon>Schistosomatidae</taxon>
        <taxon>Trichobilharzia</taxon>
    </lineage>
</organism>
<evidence type="ECO:0000256" key="3">
    <source>
        <dbReference type="ARBA" id="ARBA00008827"/>
    </source>
</evidence>
<protein>
    <recommendedName>
        <fullName evidence="5 13">Coatomer subunit epsilon</fullName>
    </recommendedName>
</protein>
<proteinExistence type="inferred from homology"/>
<keyword evidence="11 13" id="KW-0472">Membrane</keyword>
<evidence type="ECO:0000313" key="14">
    <source>
        <dbReference type="Proteomes" id="UP000050795"/>
    </source>
</evidence>
<keyword evidence="7 13" id="KW-0963">Cytoplasm</keyword>
<dbReference type="GO" id="GO:0015031">
    <property type="term" value="P:protein transport"/>
    <property type="evidence" value="ECO:0007669"/>
    <property type="project" value="UniProtKB-UniRule"/>
</dbReference>
<dbReference type="PANTHER" id="PTHR10805">
    <property type="entry name" value="COATOMER SUBUNIT EPSILON"/>
    <property type="match status" value="1"/>
</dbReference>
<evidence type="ECO:0000256" key="6">
    <source>
        <dbReference type="ARBA" id="ARBA00022448"/>
    </source>
</evidence>
<dbReference type="WBParaSite" id="TREG1_93150.2">
    <property type="protein sequence ID" value="TREG1_93150.2"/>
    <property type="gene ID" value="TREG1_93150"/>
</dbReference>
<keyword evidence="8 13" id="KW-0931">ER-Golgi transport</keyword>
<reference evidence="15" key="2">
    <citation type="submission" date="2023-11" db="UniProtKB">
        <authorList>
            <consortium name="WormBaseParasite"/>
        </authorList>
    </citation>
    <scope>IDENTIFICATION</scope>
</reference>
<accession>A0AA85KK76</accession>
<sequence length="299" mass="33614">MSDDIILVDAQYAFMLGHYQLALKTLQKLKSSSPETEMLSNILTYQVYIAQKKYGVVLDEIPEDTGDAELKILRLMAKYFSGTISEQIATNELDAIVERQVDPNQNLIAIAATMYMNINMLESALKILNNANDTYCNALTIQCLLHMNRCDLAGKAVRRMQTADEDSLPAQLVSALYYLKKGGDQLQEALHIYEELKEKHGPSSLLLNGQAAALMGMNNWVEAEPILQEAIDMDANNPDTLVNMIVVYHHLGKPIETINRLISQLRDCRKDHPFLVEYAEKDDEFTRCAQHYSPSVTAA</sequence>
<comment type="function">
    <text evidence="13">The coatomer is a cytosolic protein complex that binds to dilysine motifs and reversibly associates with Golgi non-clathrin-coated vesicles, which further mediate biosynthetic protein transport from the ER, via the Golgi up to the trans Golgi network. The coatomer complex is required for budding from Golgi membranes, and is essential for the retrograde Golgi-to-ER transport of dilysine-tagged proteins.</text>
</comment>
<comment type="subunit">
    <text evidence="4">Oligomeric complex that consists of at least the alpha, beta, beta', gamma, delta, epsilon and zeta subunits.</text>
</comment>
<dbReference type="SUPFAM" id="SSF48452">
    <property type="entry name" value="TPR-like"/>
    <property type="match status" value="1"/>
</dbReference>
<comment type="similarity">
    <text evidence="3 13">Belongs to the COPE family.</text>
</comment>